<dbReference type="SUPFAM" id="SSF55961">
    <property type="entry name" value="Bet v1-like"/>
    <property type="match status" value="1"/>
</dbReference>
<gene>
    <name evidence="4" type="ORF">SPPG_00898</name>
</gene>
<accession>A0A0L0HQM8</accession>
<dbReference type="InterPro" id="IPR052164">
    <property type="entry name" value="Anthracycline_SecMetBiosynth"/>
</dbReference>
<dbReference type="Gene3D" id="3.10.180.10">
    <property type="entry name" value="2,3-Dihydroxybiphenyl 1,2-Dioxygenase, domain 1"/>
    <property type="match status" value="1"/>
</dbReference>
<sequence>MTATGKRANDSPSKAKADGEPPVKKIAADGEETVVDLFVDEAFGVSPAAVYEVLTNGEKYGEALGTAVWKGNLEVGNDWIAGDGFCRYKILHLVPNKLIVQEWRLEDWEPSVPSSTVVTTISPRPHGGARVVLNHINVPSKDAERLQAGWVDFVYKAIRAYLKDEKNARPPRTGRNLCHVEIPAKDADRAGKFYADVFGWNVSKWAEEYVGFSSGPRNSEWGWVDGGFPQQNTKPIADHEKVASPTLYFDAKPIEEFEKKVVAAGGKVLKPKHKTYYGTIAECQDTEGNFIVLYEM</sequence>
<dbReference type="InterPro" id="IPR013538">
    <property type="entry name" value="ASHA1/2-like_C"/>
</dbReference>
<dbReference type="InterPro" id="IPR023393">
    <property type="entry name" value="START-like_dom_sf"/>
</dbReference>
<comment type="similarity">
    <text evidence="1">Belongs to the AHA1 family.</text>
</comment>
<proteinExistence type="inferred from homology"/>
<keyword evidence="5" id="KW-1185">Reference proteome</keyword>
<dbReference type="Proteomes" id="UP000053201">
    <property type="component" value="Unassembled WGS sequence"/>
</dbReference>
<dbReference type="OrthoDB" id="447346at2759"/>
<protein>
    <recommendedName>
        <fullName evidence="3">VOC domain-containing protein</fullName>
    </recommendedName>
</protein>
<name>A0A0L0HQM8_SPIPD</name>
<feature type="region of interest" description="Disordered" evidence="2">
    <location>
        <begin position="1"/>
        <end position="22"/>
    </location>
</feature>
<dbReference type="VEuPathDB" id="FungiDB:SPPG_00898"/>
<dbReference type="InterPro" id="IPR037523">
    <property type="entry name" value="VOC_core"/>
</dbReference>
<evidence type="ECO:0000259" key="3">
    <source>
        <dbReference type="PROSITE" id="PS51819"/>
    </source>
</evidence>
<dbReference type="InterPro" id="IPR053863">
    <property type="entry name" value="Glyoxy/Ble-like_N"/>
</dbReference>
<evidence type="ECO:0000313" key="4">
    <source>
        <dbReference type="EMBL" id="KND03412.1"/>
    </source>
</evidence>
<dbReference type="InParanoid" id="A0A0L0HQM8"/>
<dbReference type="SUPFAM" id="SSF54593">
    <property type="entry name" value="Glyoxalase/Bleomycin resistance protein/Dihydroxybiphenyl dioxygenase"/>
    <property type="match status" value="1"/>
</dbReference>
<dbReference type="GeneID" id="27684598"/>
<dbReference type="RefSeq" id="XP_016611451.1">
    <property type="nucleotide sequence ID" value="XM_016749226.1"/>
</dbReference>
<evidence type="ECO:0000256" key="2">
    <source>
        <dbReference type="SAM" id="MobiDB-lite"/>
    </source>
</evidence>
<reference evidence="4 5" key="1">
    <citation type="submission" date="2009-08" db="EMBL/GenBank/DDBJ databases">
        <title>The Genome Sequence of Spizellomyces punctatus strain DAOM BR117.</title>
        <authorList>
            <consortium name="The Broad Institute Genome Sequencing Platform"/>
            <person name="Russ C."/>
            <person name="Cuomo C."/>
            <person name="Shea T."/>
            <person name="Young S.K."/>
            <person name="Zeng Q."/>
            <person name="Koehrsen M."/>
            <person name="Haas B."/>
            <person name="Borodovsky M."/>
            <person name="Guigo R."/>
            <person name="Alvarado L."/>
            <person name="Berlin A."/>
            <person name="Bochicchio J."/>
            <person name="Borenstein D."/>
            <person name="Chapman S."/>
            <person name="Chen Z."/>
            <person name="Engels R."/>
            <person name="Freedman E."/>
            <person name="Gellesch M."/>
            <person name="Goldberg J."/>
            <person name="Griggs A."/>
            <person name="Gujja S."/>
            <person name="Heiman D."/>
            <person name="Hepburn T."/>
            <person name="Howarth C."/>
            <person name="Jen D."/>
            <person name="Larson L."/>
            <person name="Lewis B."/>
            <person name="Mehta T."/>
            <person name="Park D."/>
            <person name="Pearson M."/>
            <person name="Roberts A."/>
            <person name="Saif S."/>
            <person name="Shenoy N."/>
            <person name="Sisk P."/>
            <person name="Stolte C."/>
            <person name="Sykes S."/>
            <person name="Thomson T."/>
            <person name="Walk T."/>
            <person name="White J."/>
            <person name="Yandava C."/>
            <person name="Burger G."/>
            <person name="Gray M.W."/>
            <person name="Holland P.W.H."/>
            <person name="King N."/>
            <person name="Lang F.B.F."/>
            <person name="Roger A.J."/>
            <person name="Ruiz-Trillo I."/>
            <person name="Lander E."/>
            <person name="Nusbaum C."/>
        </authorList>
    </citation>
    <scope>NUCLEOTIDE SEQUENCE [LARGE SCALE GENOMIC DNA]</scope>
    <source>
        <strain evidence="4 5">DAOM BR117</strain>
    </source>
</reference>
<evidence type="ECO:0000313" key="5">
    <source>
        <dbReference type="Proteomes" id="UP000053201"/>
    </source>
</evidence>
<dbReference type="Pfam" id="PF08327">
    <property type="entry name" value="AHSA1"/>
    <property type="match status" value="1"/>
</dbReference>
<dbReference type="Gene3D" id="3.30.530.20">
    <property type="match status" value="1"/>
</dbReference>
<dbReference type="PANTHER" id="PTHR33993">
    <property type="entry name" value="GLYOXALASE-RELATED"/>
    <property type="match status" value="1"/>
</dbReference>
<dbReference type="Pfam" id="PF22677">
    <property type="entry name" value="Ble-like_N"/>
    <property type="match status" value="1"/>
</dbReference>
<dbReference type="InterPro" id="IPR029068">
    <property type="entry name" value="Glyas_Bleomycin-R_OHBP_Dase"/>
</dbReference>
<dbReference type="AlphaFoldDB" id="A0A0L0HQM8"/>
<organism evidence="4 5">
    <name type="scientific">Spizellomyces punctatus (strain DAOM BR117)</name>
    <dbReference type="NCBI Taxonomy" id="645134"/>
    <lineage>
        <taxon>Eukaryota</taxon>
        <taxon>Fungi</taxon>
        <taxon>Fungi incertae sedis</taxon>
        <taxon>Chytridiomycota</taxon>
        <taxon>Chytridiomycota incertae sedis</taxon>
        <taxon>Chytridiomycetes</taxon>
        <taxon>Spizellomycetales</taxon>
        <taxon>Spizellomycetaceae</taxon>
        <taxon>Spizellomyces</taxon>
    </lineage>
</organism>
<feature type="compositionally biased region" description="Basic and acidic residues" evidence="2">
    <location>
        <begin position="7"/>
        <end position="22"/>
    </location>
</feature>
<dbReference type="EMBL" id="KQ257451">
    <property type="protein sequence ID" value="KND03412.1"/>
    <property type="molecule type" value="Genomic_DNA"/>
</dbReference>
<dbReference type="PROSITE" id="PS51819">
    <property type="entry name" value="VOC"/>
    <property type="match status" value="1"/>
</dbReference>
<evidence type="ECO:0000256" key="1">
    <source>
        <dbReference type="ARBA" id="ARBA00006817"/>
    </source>
</evidence>
<feature type="domain" description="VOC" evidence="3">
    <location>
        <begin position="176"/>
        <end position="296"/>
    </location>
</feature>